<dbReference type="InterPro" id="IPR014710">
    <property type="entry name" value="RmlC-like_jellyroll"/>
</dbReference>
<sequence length="125" mass="13594">MKLIQDSDEVETSMQGIAHRTIASHRDGLTGLSVWHQKIAVGMATPDHWHECSEVIVCEQGRGRVESDEGSLRFSAGMSVAIPGCVVHQIFNDGQDTLVIRGILAASPVEVFHPDGEPLPLPWIS</sequence>
<dbReference type="Pfam" id="PF07883">
    <property type="entry name" value="Cupin_2"/>
    <property type="match status" value="1"/>
</dbReference>
<dbReference type="EMBL" id="CP053985">
    <property type="protein sequence ID" value="QKH38358.1"/>
    <property type="molecule type" value="Genomic_DNA"/>
</dbReference>
<proteinExistence type="predicted"/>
<feature type="domain" description="Cupin type-2" evidence="1">
    <location>
        <begin position="36"/>
        <end position="99"/>
    </location>
</feature>
<dbReference type="InterPro" id="IPR011051">
    <property type="entry name" value="RmlC_Cupin_sf"/>
</dbReference>
<reference evidence="2 3" key="1">
    <citation type="submission" date="2020-05" db="EMBL/GenBank/DDBJ databases">
        <title>FDA dAtabase for Regulatory Grade micrObial Sequences (FDA-ARGOS): Supporting development and validation of Infectious Disease Dx tests.</title>
        <authorList>
            <person name="Sproer C."/>
            <person name="Gronow S."/>
            <person name="Severitt S."/>
            <person name="Schroder I."/>
            <person name="Tallon L."/>
            <person name="Sadzewicz L."/>
            <person name="Zhao X."/>
            <person name="Vavikolanu K."/>
            <person name="Mehta A."/>
            <person name="Aluvathingal J."/>
            <person name="Nadendla S."/>
            <person name="Myers T."/>
            <person name="Yan Y."/>
            <person name="Sichtig H."/>
        </authorList>
    </citation>
    <scope>NUCLEOTIDE SEQUENCE [LARGE SCALE GENOMIC DNA]</scope>
    <source>
        <strain evidence="2 3">FDAARGOS_790</strain>
    </source>
</reference>
<evidence type="ECO:0000259" key="1">
    <source>
        <dbReference type="Pfam" id="PF07883"/>
    </source>
</evidence>
<accession>A0A7D4I3A5</accession>
<dbReference type="Gene3D" id="2.60.120.10">
    <property type="entry name" value="Jelly Rolls"/>
    <property type="match status" value="1"/>
</dbReference>
<dbReference type="KEGG" id="apes:FOC84_26850"/>
<evidence type="ECO:0000313" key="3">
    <source>
        <dbReference type="Proteomes" id="UP000500970"/>
    </source>
</evidence>
<evidence type="ECO:0000313" key="2">
    <source>
        <dbReference type="EMBL" id="QKH38358.1"/>
    </source>
</evidence>
<name>A0A7D4I3A5_9BURK</name>
<dbReference type="RefSeq" id="WP_173147615.1">
    <property type="nucleotide sequence ID" value="NZ_CP053985.1"/>
</dbReference>
<dbReference type="InterPro" id="IPR013096">
    <property type="entry name" value="Cupin_2"/>
</dbReference>
<dbReference type="AlphaFoldDB" id="A0A7D4I3A5"/>
<gene>
    <name evidence="2" type="ORF">FOC84_26850</name>
</gene>
<organism evidence="2 3">
    <name type="scientific">Achromobacter pestifer</name>
    <dbReference type="NCBI Taxonomy" id="1353889"/>
    <lineage>
        <taxon>Bacteria</taxon>
        <taxon>Pseudomonadati</taxon>
        <taxon>Pseudomonadota</taxon>
        <taxon>Betaproteobacteria</taxon>
        <taxon>Burkholderiales</taxon>
        <taxon>Alcaligenaceae</taxon>
        <taxon>Achromobacter</taxon>
    </lineage>
</organism>
<dbReference type="Proteomes" id="UP000500970">
    <property type="component" value="Chromosome"/>
</dbReference>
<protein>
    <submittedName>
        <fullName evidence="2">Cupin domain-containing protein</fullName>
    </submittedName>
</protein>
<dbReference type="SUPFAM" id="SSF51182">
    <property type="entry name" value="RmlC-like cupins"/>
    <property type="match status" value="1"/>
</dbReference>
<keyword evidence="3" id="KW-1185">Reference proteome</keyword>